<feature type="domain" description="HTH lysR-type" evidence="5">
    <location>
        <begin position="14"/>
        <end position="71"/>
    </location>
</feature>
<name>A0A2T0V9C8_9GAMM</name>
<evidence type="ECO:0000256" key="3">
    <source>
        <dbReference type="ARBA" id="ARBA00023125"/>
    </source>
</evidence>
<dbReference type="SUPFAM" id="SSF46785">
    <property type="entry name" value="Winged helix' DNA-binding domain"/>
    <property type="match status" value="1"/>
</dbReference>
<dbReference type="FunFam" id="1.10.10.10:FF:000001">
    <property type="entry name" value="LysR family transcriptional regulator"/>
    <property type="match status" value="1"/>
</dbReference>
<keyword evidence="2" id="KW-0805">Transcription regulation</keyword>
<dbReference type="PROSITE" id="PS50931">
    <property type="entry name" value="HTH_LYSR"/>
    <property type="match status" value="1"/>
</dbReference>
<organism evidence="6 7">
    <name type="scientific">Vreelandella songnenensis</name>
    <dbReference type="NCBI Taxonomy" id="1176243"/>
    <lineage>
        <taxon>Bacteria</taxon>
        <taxon>Pseudomonadati</taxon>
        <taxon>Pseudomonadota</taxon>
        <taxon>Gammaproteobacteria</taxon>
        <taxon>Oceanospirillales</taxon>
        <taxon>Halomonadaceae</taxon>
        <taxon>Vreelandella</taxon>
    </lineage>
</organism>
<dbReference type="GO" id="GO:0000976">
    <property type="term" value="F:transcription cis-regulatory region binding"/>
    <property type="evidence" value="ECO:0007669"/>
    <property type="project" value="TreeGrafter"/>
</dbReference>
<sequence length="305" mass="34211">MSLFSQNALMMAPMNFKLLKQFLALAETLHFGRASEECYVSISALSRNIRHLEDELGVTLFNRDNRTVMLTRQGQKFLEYAREASSQWNLIRHELTDNSGQLSGEISLYGSVTASYSFLHELLRRFRIAYPAIEIKLRTGDPEHAIAHVLEGKEELSIAAKPAHLPRGLAFKPIATSPLLFIAPLEQQVPNTPASTPITSAEWADIPMILSESGVSRARVDEWFRHRDISPRIYAQVTGNEAIVSMVSLGFGIGVVPKIVLDNSPLKDSIRVLDVQPELAPYDIGLFTLKKNLKNPLVEAFWRLM</sequence>
<keyword evidence="7" id="KW-1185">Reference proteome</keyword>
<dbReference type="InterPro" id="IPR036390">
    <property type="entry name" value="WH_DNA-bd_sf"/>
</dbReference>
<evidence type="ECO:0000256" key="1">
    <source>
        <dbReference type="ARBA" id="ARBA00009437"/>
    </source>
</evidence>
<comment type="similarity">
    <text evidence="1">Belongs to the LysR transcriptional regulatory family.</text>
</comment>
<evidence type="ECO:0000256" key="4">
    <source>
        <dbReference type="ARBA" id="ARBA00023163"/>
    </source>
</evidence>
<gene>
    <name evidence="6" type="ORF">B0H98_101758</name>
</gene>
<protein>
    <submittedName>
        <fullName evidence="6">LysR family transcriptional regulator</fullName>
    </submittedName>
</protein>
<dbReference type="AlphaFoldDB" id="A0A2T0V9C8"/>
<comment type="caution">
    <text evidence="6">The sequence shown here is derived from an EMBL/GenBank/DDBJ whole genome shotgun (WGS) entry which is preliminary data.</text>
</comment>
<dbReference type="Gene3D" id="1.10.10.10">
    <property type="entry name" value="Winged helix-like DNA-binding domain superfamily/Winged helix DNA-binding domain"/>
    <property type="match status" value="1"/>
</dbReference>
<dbReference type="CDD" id="cd08430">
    <property type="entry name" value="PBP2_IlvY"/>
    <property type="match status" value="1"/>
</dbReference>
<evidence type="ECO:0000256" key="2">
    <source>
        <dbReference type="ARBA" id="ARBA00023015"/>
    </source>
</evidence>
<reference evidence="6 7" key="1">
    <citation type="submission" date="2018-03" db="EMBL/GenBank/DDBJ databases">
        <title>Genomic Encyclopedia of Type Strains, Phase III (KMG-III): the genomes of soil and plant-associated and newly described type strains.</title>
        <authorList>
            <person name="Whitman W."/>
        </authorList>
    </citation>
    <scope>NUCLEOTIDE SEQUENCE [LARGE SCALE GENOMIC DNA]</scope>
    <source>
        <strain evidence="6 7">CGMCC 1.12152</strain>
    </source>
</reference>
<dbReference type="InterPro" id="IPR000847">
    <property type="entry name" value="LysR_HTH_N"/>
</dbReference>
<dbReference type="Pfam" id="PF03466">
    <property type="entry name" value="LysR_substrate"/>
    <property type="match status" value="1"/>
</dbReference>
<dbReference type="GO" id="GO:0003700">
    <property type="term" value="F:DNA-binding transcription factor activity"/>
    <property type="evidence" value="ECO:0007669"/>
    <property type="project" value="InterPro"/>
</dbReference>
<evidence type="ECO:0000313" key="6">
    <source>
        <dbReference type="EMBL" id="PRY66763.1"/>
    </source>
</evidence>
<dbReference type="EMBL" id="PVTK01000001">
    <property type="protein sequence ID" value="PRY66763.1"/>
    <property type="molecule type" value="Genomic_DNA"/>
</dbReference>
<dbReference type="Pfam" id="PF00126">
    <property type="entry name" value="HTH_1"/>
    <property type="match status" value="1"/>
</dbReference>
<dbReference type="Gene3D" id="3.40.190.290">
    <property type="match status" value="1"/>
</dbReference>
<keyword evidence="3" id="KW-0238">DNA-binding</keyword>
<dbReference type="NCBIfam" id="NF008722">
    <property type="entry name" value="PRK11716.1"/>
    <property type="match status" value="1"/>
</dbReference>
<keyword evidence="4" id="KW-0804">Transcription</keyword>
<evidence type="ECO:0000313" key="7">
    <source>
        <dbReference type="Proteomes" id="UP000237647"/>
    </source>
</evidence>
<dbReference type="InterPro" id="IPR036388">
    <property type="entry name" value="WH-like_DNA-bd_sf"/>
</dbReference>
<dbReference type="PANTHER" id="PTHR30126:SF81">
    <property type="entry name" value="HTH-TYPE TRANSCRIPTIONAL REGULATOR ILVY"/>
    <property type="match status" value="1"/>
</dbReference>
<dbReference type="InterPro" id="IPR005119">
    <property type="entry name" value="LysR_subst-bd"/>
</dbReference>
<dbReference type="SUPFAM" id="SSF53850">
    <property type="entry name" value="Periplasmic binding protein-like II"/>
    <property type="match status" value="1"/>
</dbReference>
<evidence type="ECO:0000259" key="5">
    <source>
        <dbReference type="PROSITE" id="PS50931"/>
    </source>
</evidence>
<dbReference type="Proteomes" id="UP000237647">
    <property type="component" value="Unassembled WGS sequence"/>
</dbReference>
<proteinExistence type="inferred from homology"/>
<dbReference type="InterPro" id="IPR037404">
    <property type="entry name" value="IlvY_PBP2"/>
</dbReference>
<accession>A0A2T0V9C8</accession>
<dbReference type="PANTHER" id="PTHR30126">
    <property type="entry name" value="HTH-TYPE TRANSCRIPTIONAL REGULATOR"/>
    <property type="match status" value="1"/>
</dbReference>